<organism evidence="1 2">
    <name type="scientific">Nyssa sinensis</name>
    <dbReference type="NCBI Taxonomy" id="561372"/>
    <lineage>
        <taxon>Eukaryota</taxon>
        <taxon>Viridiplantae</taxon>
        <taxon>Streptophyta</taxon>
        <taxon>Embryophyta</taxon>
        <taxon>Tracheophyta</taxon>
        <taxon>Spermatophyta</taxon>
        <taxon>Magnoliopsida</taxon>
        <taxon>eudicotyledons</taxon>
        <taxon>Gunneridae</taxon>
        <taxon>Pentapetalae</taxon>
        <taxon>asterids</taxon>
        <taxon>Cornales</taxon>
        <taxon>Nyssaceae</taxon>
        <taxon>Nyssa</taxon>
    </lineage>
</organism>
<protein>
    <submittedName>
        <fullName evidence="1">Uncharacterized protein</fullName>
    </submittedName>
</protein>
<accession>A0A5J5B5X9</accession>
<evidence type="ECO:0000313" key="1">
    <source>
        <dbReference type="EMBL" id="KAA8537222.1"/>
    </source>
</evidence>
<proteinExistence type="predicted"/>
<keyword evidence="2" id="KW-1185">Reference proteome</keyword>
<reference evidence="1 2" key="1">
    <citation type="submission" date="2019-09" db="EMBL/GenBank/DDBJ databases">
        <title>A chromosome-level genome assembly of the Chinese tupelo Nyssa sinensis.</title>
        <authorList>
            <person name="Yang X."/>
            <person name="Kang M."/>
            <person name="Yang Y."/>
            <person name="Xiong H."/>
            <person name="Wang M."/>
            <person name="Zhang Z."/>
            <person name="Wang Z."/>
            <person name="Wu H."/>
            <person name="Ma T."/>
            <person name="Liu J."/>
            <person name="Xi Z."/>
        </authorList>
    </citation>
    <scope>NUCLEOTIDE SEQUENCE [LARGE SCALE GENOMIC DNA]</scope>
    <source>
        <strain evidence="1">J267</strain>
        <tissue evidence="1">Leaf</tissue>
    </source>
</reference>
<dbReference type="OrthoDB" id="1680404at2759"/>
<evidence type="ECO:0000313" key="2">
    <source>
        <dbReference type="Proteomes" id="UP000325577"/>
    </source>
</evidence>
<dbReference type="AlphaFoldDB" id="A0A5J5B5X9"/>
<gene>
    <name evidence="1" type="ORF">F0562_029700</name>
</gene>
<dbReference type="EMBL" id="CM018039">
    <property type="protein sequence ID" value="KAA8537222.1"/>
    <property type="molecule type" value="Genomic_DNA"/>
</dbReference>
<dbReference type="Proteomes" id="UP000325577">
    <property type="component" value="Linkage Group LG16"/>
</dbReference>
<sequence length="187" mass="21951">MNRTWRRVYLIVNKPLFGPNLEWWLGRGCPLNPYLRTHIIYFLREQMRPKELRLIPDDLFANHQVKDLPGLVNLELYSNRGVQDWLAYNRWYYGTALCWDIKIDSFFETKVLVLNWKITRKDVNLTSFGLLWRVYDLIGRLGGNSEAGVRHWIVGLMLLVLQSQDPPHEYYSKGGAETGKGSLLLLL</sequence>
<name>A0A5J5B5X9_9ASTE</name>